<evidence type="ECO:0000313" key="19">
    <source>
        <dbReference type="EMBL" id="KNZ49651.1"/>
    </source>
</evidence>
<reference evidence="19 20" key="1">
    <citation type="submission" date="2015-08" db="EMBL/GenBank/DDBJ databases">
        <title>Next Generation Sequencing and Analysis of the Genome of Puccinia sorghi L Schw, the Causal Agent of Maize Common Rust.</title>
        <authorList>
            <person name="Rochi L."/>
            <person name="Burguener G."/>
            <person name="Darino M."/>
            <person name="Turjanski A."/>
            <person name="Kreff E."/>
            <person name="Dieguez M.J."/>
            <person name="Sacco F."/>
        </authorList>
    </citation>
    <scope>NUCLEOTIDE SEQUENCE [LARGE SCALE GENOMIC DNA]</scope>
    <source>
        <strain evidence="19 20">RO10H11247</strain>
    </source>
</reference>
<dbReference type="VEuPathDB" id="FungiDB:VP01_487g2"/>
<proteinExistence type="inferred from homology"/>
<evidence type="ECO:0000256" key="15">
    <source>
        <dbReference type="ARBA" id="ARBA00023136"/>
    </source>
</evidence>
<evidence type="ECO:0000256" key="17">
    <source>
        <dbReference type="SAM" id="Phobius"/>
    </source>
</evidence>
<comment type="similarity">
    <text evidence="3">Belongs to the mitochondrial Rho GTPase family.</text>
</comment>
<dbReference type="GO" id="GO:0005525">
    <property type="term" value="F:GTP binding"/>
    <property type="evidence" value="ECO:0007669"/>
    <property type="project" value="UniProtKB-KW"/>
</dbReference>
<dbReference type="InterPro" id="IPR013567">
    <property type="entry name" value="EF_hand_assoc_2"/>
</dbReference>
<dbReference type="Pfam" id="PF08356">
    <property type="entry name" value="EF_assoc_2"/>
    <property type="match status" value="1"/>
</dbReference>
<name>A0A0L6UM98_9BASI</name>
<dbReference type="Proteomes" id="UP000037035">
    <property type="component" value="Unassembled WGS sequence"/>
</dbReference>
<feature type="domain" description="Miro" evidence="18">
    <location>
        <begin position="510"/>
        <end position="677"/>
    </location>
</feature>
<dbReference type="InterPro" id="IPR001806">
    <property type="entry name" value="Small_GTPase"/>
</dbReference>
<keyword evidence="7" id="KW-0677">Repeat</keyword>
<evidence type="ECO:0000256" key="9">
    <source>
        <dbReference type="ARBA" id="ARBA00022787"/>
    </source>
</evidence>
<dbReference type="PROSITE" id="PS51421">
    <property type="entry name" value="RAS"/>
    <property type="match status" value="1"/>
</dbReference>
<evidence type="ECO:0000256" key="5">
    <source>
        <dbReference type="ARBA" id="ARBA00022692"/>
    </source>
</evidence>
<dbReference type="PROSITE" id="PS51423">
    <property type="entry name" value="MIRO"/>
    <property type="match status" value="2"/>
</dbReference>
<dbReference type="InterPro" id="IPR011992">
    <property type="entry name" value="EF-hand-dom_pair"/>
</dbReference>
<keyword evidence="10" id="KW-0378">Hydrolase</keyword>
<dbReference type="Gene3D" id="3.40.50.300">
    <property type="entry name" value="P-loop containing nucleotide triphosphate hydrolases"/>
    <property type="match status" value="2"/>
</dbReference>
<evidence type="ECO:0000259" key="18">
    <source>
        <dbReference type="PROSITE" id="PS51423"/>
    </source>
</evidence>
<comment type="caution">
    <text evidence="19">The sequence shown here is derived from an EMBL/GenBank/DDBJ whole genome shotgun (WGS) entry which is preliminary data.</text>
</comment>
<evidence type="ECO:0000256" key="8">
    <source>
        <dbReference type="ARBA" id="ARBA00022741"/>
    </source>
</evidence>
<evidence type="ECO:0000256" key="7">
    <source>
        <dbReference type="ARBA" id="ARBA00022737"/>
    </source>
</evidence>
<evidence type="ECO:0000256" key="10">
    <source>
        <dbReference type="ARBA" id="ARBA00022801"/>
    </source>
</evidence>
<feature type="domain" description="Miro" evidence="18">
    <location>
        <begin position="25"/>
        <end position="224"/>
    </location>
</feature>
<dbReference type="SMART" id="SM00175">
    <property type="entry name" value="RAB"/>
    <property type="match status" value="1"/>
</dbReference>
<evidence type="ECO:0000256" key="16">
    <source>
        <dbReference type="ARBA" id="ARBA00032646"/>
    </source>
</evidence>
<dbReference type="InterPro" id="IPR013566">
    <property type="entry name" value="EF_hand_assoc_1"/>
</dbReference>
<dbReference type="PROSITE" id="PS00018">
    <property type="entry name" value="EF_HAND_1"/>
    <property type="match status" value="1"/>
</dbReference>
<dbReference type="Pfam" id="PF00071">
    <property type="entry name" value="Ras"/>
    <property type="match status" value="2"/>
</dbReference>
<dbReference type="SUPFAM" id="SSF47473">
    <property type="entry name" value="EF-hand"/>
    <property type="match status" value="1"/>
</dbReference>
<dbReference type="InterPro" id="IPR027417">
    <property type="entry name" value="P-loop_NTPase"/>
</dbReference>
<dbReference type="EMBL" id="LAVV01010031">
    <property type="protein sequence ID" value="KNZ49651.1"/>
    <property type="molecule type" value="Genomic_DNA"/>
</dbReference>
<gene>
    <name evidence="19" type="ORF">VP01_487g2</name>
</gene>
<evidence type="ECO:0000256" key="12">
    <source>
        <dbReference type="ARBA" id="ARBA00022989"/>
    </source>
</evidence>
<keyword evidence="5 17" id="KW-0812">Transmembrane</keyword>
<comment type="subcellular location">
    <subcellularLocation>
        <location evidence="2">Mitochondrion outer membrane</location>
        <topology evidence="2">Single-pass type IV membrane protein</topology>
    </subcellularLocation>
</comment>
<evidence type="ECO:0000256" key="6">
    <source>
        <dbReference type="ARBA" id="ARBA00022723"/>
    </source>
</evidence>
<dbReference type="SUPFAM" id="SSF52540">
    <property type="entry name" value="P-loop containing nucleoside triphosphate hydrolases"/>
    <property type="match status" value="2"/>
</dbReference>
<evidence type="ECO:0000256" key="11">
    <source>
        <dbReference type="ARBA" id="ARBA00022837"/>
    </source>
</evidence>
<dbReference type="GO" id="GO:0003924">
    <property type="term" value="F:GTPase activity"/>
    <property type="evidence" value="ECO:0007669"/>
    <property type="project" value="InterPro"/>
</dbReference>
<dbReference type="OrthoDB" id="10020961at2759"/>
<keyword evidence="9" id="KW-1000">Mitochondrion outer membrane</keyword>
<dbReference type="GO" id="GO:0005741">
    <property type="term" value="C:mitochondrial outer membrane"/>
    <property type="evidence" value="ECO:0007669"/>
    <property type="project" value="UniProtKB-SubCell"/>
</dbReference>
<dbReference type="FunFam" id="3.40.50.300:FF:000553">
    <property type="entry name" value="Mitochondrial Rho GTPase"/>
    <property type="match status" value="1"/>
</dbReference>
<dbReference type="AlphaFoldDB" id="A0A0L6UM98"/>
<evidence type="ECO:0000256" key="3">
    <source>
        <dbReference type="ARBA" id="ARBA00007981"/>
    </source>
</evidence>
<keyword evidence="11" id="KW-0106">Calcium</keyword>
<feature type="transmembrane region" description="Helical" evidence="17">
    <location>
        <begin position="20"/>
        <end position="37"/>
    </location>
</feature>
<keyword evidence="12 17" id="KW-1133">Transmembrane helix</keyword>
<dbReference type="PANTHER" id="PTHR46819">
    <property type="entry name" value="EF-HAND CALCIUM-BINDING DOMAIN-CONTAINING PROTEIN 7"/>
    <property type="match status" value="1"/>
</dbReference>
<dbReference type="GO" id="GO:0046872">
    <property type="term" value="F:metal ion binding"/>
    <property type="evidence" value="ECO:0007669"/>
    <property type="project" value="UniProtKB-KW"/>
</dbReference>
<dbReference type="SMART" id="SM00173">
    <property type="entry name" value="RAS"/>
    <property type="match status" value="1"/>
</dbReference>
<dbReference type="SMART" id="SM00174">
    <property type="entry name" value="RHO"/>
    <property type="match status" value="1"/>
</dbReference>
<dbReference type="STRING" id="27349.A0A0L6UM98"/>
<comment type="function">
    <text evidence="1">Mitochondrial GTPase involved in mitochondrial trafficking. Probably involved in control of anterograde transport of mitochondria and their subcellular distribution.</text>
</comment>
<organism evidence="19 20">
    <name type="scientific">Puccinia sorghi</name>
    <dbReference type="NCBI Taxonomy" id="27349"/>
    <lineage>
        <taxon>Eukaryota</taxon>
        <taxon>Fungi</taxon>
        <taxon>Dikarya</taxon>
        <taxon>Basidiomycota</taxon>
        <taxon>Pucciniomycotina</taxon>
        <taxon>Pucciniomycetes</taxon>
        <taxon>Pucciniales</taxon>
        <taxon>Pucciniaceae</taxon>
        <taxon>Puccinia</taxon>
    </lineage>
</organism>
<evidence type="ECO:0000256" key="14">
    <source>
        <dbReference type="ARBA" id="ARBA00023134"/>
    </source>
</evidence>
<keyword evidence="13" id="KW-0496">Mitochondrion</keyword>
<dbReference type="InterPro" id="IPR020860">
    <property type="entry name" value="MIRO_dom"/>
</dbReference>
<accession>A0A0L6UM98</accession>
<evidence type="ECO:0000256" key="1">
    <source>
        <dbReference type="ARBA" id="ARBA00003481"/>
    </source>
</evidence>
<dbReference type="InterPro" id="IPR018247">
    <property type="entry name" value="EF_Hand_1_Ca_BS"/>
</dbReference>
<keyword evidence="20" id="KW-1185">Reference proteome</keyword>
<keyword evidence="15 17" id="KW-0472">Membrane</keyword>
<keyword evidence="14" id="KW-0342">GTP-binding</keyword>
<dbReference type="Gene3D" id="1.10.238.10">
    <property type="entry name" value="EF-hand"/>
    <property type="match status" value="2"/>
</dbReference>
<protein>
    <recommendedName>
        <fullName evidence="4">Mitochondrial Rho GTPase 1</fullName>
    </recommendedName>
    <alternativeName>
        <fullName evidence="16">GTPase EF-hand protein of mitochondria 1</fullName>
    </alternativeName>
</protein>
<dbReference type="PANTHER" id="PTHR46819:SF1">
    <property type="entry name" value="EF-HAND CALCIUM-BINDING DOMAIN-CONTAINING PROTEIN 7"/>
    <property type="match status" value="1"/>
</dbReference>
<dbReference type="InterPro" id="IPR052266">
    <property type="entry name" value="Miro-EF-hand_domain"/>
</dbReference>
<dbReference type="Pfam" id="PF08355">
    <property type="entry name" value="EF_assoc_1"/>
    <property type="match status" value="1"/>
</dbReference>
<evidence type="ECO:0000256" key="2">
    <source>
        <dbReference type="ARBA" id="ARBA00004200"/>
    </source>
</evidence>
<sequence>MTRRDIRVVVCGDDGVGKRCVSLAMLVVNVVLTHWAVASSSTIITSLIKERFYDLPPGLVLPEVSIPPEVTPDITTHLIDTSSRTEDRYHLESEIRKAHVVVIIYSVEAPVSFDRITTYWLPTIRSLGVNVKNVFHDQSIHNHSPCLAIFRPVILVGNKLDLRGGNDVSNEAFQSGWQALNSSPAQLAPLMREFKEVETCIECSALASVNISETFYLAQNAVLHPTAPLYDSREHIMKPACIDALIRIFKLSDTNKDQVLDDEELHEFQVNNWLHIHPDILLPMASWSDTFQHFNQLKKRQFLSQRKCFGVPLQSKELTTIKTDVLKRNSLFVTDEGHITEEGFLFLHTCFIQKGRMETVWGVLRAFGYGDDLSLREAFLSPRFDVPVDCSAELSPSGYTFFTDLFEAFDKVGPTDLDGALNHEELTNLFSTSPGNPWLNHGFPDTTVTNDAGAVTLQGWLAQWSMTTLLDPRVTLAYLAYLGYPTPTTTALTVTKPRKAERKKKNKVNRTTYLIYVFGAVGSGKSAICRNLAGKRYIEESTHSGSLTVVNSVEYKGAEKYLVVQEFAAWESSQILRNSKKLGMADVLVFVYDSSDTNSFSYISNLRQQFKVDHVPTLFVASKADLDLAQQVEGDLRHEVQPDVYCRKLSLRVPVAVSMKTDQNADLWPIICEIATNPNSSIPGGAEKPTDRLTLYLSIGGLIGAGSALVYVAYKHWQKPSGGWFSWLTSAPSTATITNLPRREL</sequence>
<keyword evidence="8" id="KW-0547">Nucleotide-binding</keyword>
<evidence type="ECO:0000313" key="20">
    <source>
        <dbReference type="Proteomes" id="UP000037035"/>
    </source>
</evidence>
<dbReference type="PROSITE" id="PS51419">
    <property type="entry name" value="RAB"/>
    <property type="match status" value="1"/>
</dbReference>
<evidence type="ECO:0000256" key="4">
    <source>
        <dbReference type="ARBA" id="ARBA00019119"/>
    </source>
</evidence>
<evidence type="ECO:0000256" key="13">
    <source>
        <dbReference type="ARBA" id="ARBA00023128"/>
    </source>
</evidence>
<dbReference type="PRINTS" id="PR00449">
    <property type="entry name" value="RASTRNSFRMNG"/>
</dbReference>
<keyword evidence="6" id="KW-0479">Metal-binding</keyword>